<comment type="caution">
    <text evidence="2">The sequence shown here is derived from an EMBL/GenBank/DDBJ whole genome shotgun (WGS) entry which is preliminary data.</text>
</comment>
<evidence type="ECO:0000256" key="1">
    <source>
        <dbReference type="SAM" id="Phobius"/>
    </source>
</evidence>
<protein>
    <submittedName>
        <fullName evidence="2">Uncharacterized protein</fullName>
    </submittedName>
</protein>
<keyword evidence="1" id="KW-0472">Membrane</keyword>
<keyword evidence="1" id="KW-1133">Transmembrane helix</keyword>
<feature type="transmembrane region" description="Helical" evidence="1">
    <location>
        <begin position="15"/>
        <end position="36"/>
    </location>
</feature>
<dbReference type="RefSeq" id="WP_147914657.1">
    <property type="nucleotide sequence ID" value="NZ_JBHUEJ010000010.1"/>
</dbReference>
<organism evidence="2 3">
    <name type="scientific">Ottowia flava</name>
    <dbReference type="NCBI Taxonomy" id="2675430"/>
    <lineage>
        <taxon>Bacteria</taxon>
        <taxon>Pseudomonadati</taxon>
        <taxon>Pseudomonadota</taxon>
        <taxon>Betaproteobacteria</taxon>
        <taxon>Burkholderiales</taxon>
        <taxon>Comamonadaceae</taxon>
        <taxon>Ottowia</taxon>
    </lineage>
</organism>
<keyword evidence="3" id="KW-1185">Reference proteome</keyword>
<sequence length="66" mass="7798">MISSFSDFVGEPLPFLISIVIAMAILAIIKGVYNLASSYFERRRYRRMYGKVHSESWRVATKRRRR</sequence>
<accession>A0ABW4KR10</accession>
<keyword evidence="1" id="KW-0812">Transmembrane</keyword>
<dbReference type="Proteomes" id="UP001597304">
    <property type="component" value="Unassembled WGS sequence"/>
</dbReference>
<evidence type="ECO:0000313" key="3">
    <source>
        <dbReference type="Proteomes" id="UP001597304"/>
    </source>
</evidence>
<proteinExistence type="predicted"/>
<gene>
    <name evidence="2" type="ORF">ACFSF0_04080</name>
</gene>
<name>A0ABW4KR10_9BURK</name>
<dbReference type="EMBL" id="JBHUEJ010000010">
    <property type="protein sequence ID" value="MFD1709771.1"/>
    <property type="molecule type" value="Genomic_DNA"/>
</dbReference>
<evidence type="ECO:0000313" key="2">
    <source>
        <dbReference type="EMBL" id="MFD1709771.1"/>
    </source>
</evidence>
<reference evidence="3" key="1">
    <citation type="journal article" date="2019" name="Int. J. Syst. Evol. Microbiol.">
        <title>The Global Catalogue of Microorganisms (GCM) 10K type strain sequencing project: providing services to taxonomists for standard genome sequencing and annotation.</title>
        <authorList>
            <consortium name="The Broad Institute Genomics Platform"/>
            <consortium name="The Broad Institute Genome Sequencing Center for Infectious Disease"/>
            <person name="Wu L."/>
            <person name="Ma J."/>
        </authorList>
    </citation>
    <scope>NUCLEOTIDE SEQUENCE [LARGE SCALE GENOMIC DNA]</scope>
    <source>
        <strain evidence="3">LMG 29247</strain>
    </source>
</reference>